<dbReference type="OrthoDB" id="7063661at2"/>
<organism evidence="2 3">
    <name type="scientific">Catalinimonas alkaloidigena</name>
    <dbReference type="NCBI Taxonomy" id="1075417"/>
    <lineage>
        <taxon>Bacteria</taxon>
        <taxon>Pseudomonadati</taxon>
        <taxon>Bacteroidota</taxon>
        <taxon>Cytophagia</taxon>
        <taxon>Cytophagales</taxon>
        <taxon>Catalimonadaceae</taxon>
        <taxon>Catalinimonas</taxon>
    </lineage>
</organism>
<name>A0A1G9AB42_9BACT</name>
<dbReference type="Proteomes" id="UP000198510">
    <property type="component" value="Unassembled WGS sequence"/>
</dbReference>
<sequence length="137" mass="16258">MPGLLPQSAGVSNWRRKAIEALPEEKEFFEQPDTTPYQVFFELLPATIKAHRQNNTERLKKYYQFAEWCFRQTQQELWNAAGVAFYEHLADHEVTFAAMPVWIGPTLYAEIRELLRVRLDGKKMELLDEWYGYNKKK</sequence>
<evidence type="ECO:0000313" key="3">
    <source>
        <dbReference type="Proteomes" id="UP000198510"/>
    </source>
</evidence>
<dbReference type="InterPro" id="IPR056091">
    <property type="entry name" value="DUF7674"/>
</dbReference>
<protein>
    <recommendedName>
        <fullName evidence="1">DUF7674 domain-containing protein</fullName>
    </recommendedName>
</protein>
<accession>A0A1G9AB42</accession>
<reference evidence="2 3" key="1">
    <citation type="submission" date="2016-10" db="EMBL/GenBank/DDBJ databases">
        <authorList>
            <person name="de Groot N.N."/>
        </authorList>
    </citation>
    <scope>NUCLEOTIDE SEQUENCE [LARGE SCALE GENOMIC DNA]</scope>
    <source>
        <strain evidence="2 3">DSM 25186</strain>
    </source>
</reference>
<gene>
    <name evidence="2" type="ORF">SAMN05421823_102236</name>
</gene>
<dbReference type="AlphaFoldDB" id="A0A1G9AB42"/>
<proteinExistence type="predicted"/>
<dbReference type="RefSeq" id="WP_143017115.1">
    <property type="nucleotide sequence ID" value="NZ_FNFO01000002.1"/>
</dbReference>
<dbReference type="Pfam" id="PF24722">
    <property type="entry name" value="DUF7674"/>
    <property type="match status" value="1"/>
</dbReference>
<keyword evidence="3" id="KW-1185">Reference proteome</keyword>
<feature type="domain" description="DUF7674" evidence="1">
    <location>
        <begin position="18"/>
        <end position="113"/>
    </location>
</feature>
<dbReference type="EMBL" id="FNFO01000002">
    <property type="protein sequence ID" value="SDK24566.1"/>
    <property type="molecule type" value="Genomic_DNA"/>
</dbReference>
<evidence type="ECO:0000313" key="2">
    <source>
        <dbReference type="EMBL" id="SDK24566.1"/>
    </source>
</evidence>
<dbReference type="STRING" id="1075417.SAMN05421823_102236"/>
<evidence type="ECO:0000259" key="1">
    <source>
        <dbReference type="Pfam" id="PF24722"/>
    </source>
</evidence>